<keyword evidence="3 5" id="KW-0597">Phosphoprotein</keyword>
<dbReference type="NCBIfam" id="NF002293">
    <property type="entry name" value="PRK01220.1"/>
    <property type="match status" value="1"/>
</dbReference>
<evidence type="ECO:0000256" key="1">
    <source>
        <dbReference type="ARBA" id="ARBA00004496"/>
    </source>
</evidence>
<proteinExistence type="inferred from homology"/>
<evidence type="ECO:0000256" key="5">
    <source>
        <dbReference type="PIRSR" id="PIRSR609662-50"/>
    </source>
</evidence>
<protein>
    <recommendedName>
        <fullName evidence="4">Malonate decarboxylase acyl carrier protein</fullName>
    </recommendedName>
</protein>
<comment type="caution">
    <text evidence="6">The sequence shown here is derived from an EMBL/GenBank/DDBJ whole genome shotgun (WGS) entry which is preliminary data.</text>
</comment>
<dbReference type="GO" id="GO:0005737">
    <property type="term" value="C:cytoplasm"/>
    <property type="evidence" value="ECO:0007669"/>
    <property type="project" value="UniProtKB-SubCell"/>
</dbReference>
<dbReference type="InterPro" id="IPR009662">
    <property type="entry name" value="Malonate_deCO2ase_dsu"/>
</dbReference>
<comment type="subcellular location">
    <subcellularLocation>
        <location evidence="1">Cytoplasm</location>
    </subcellularLocation>
</comment>
<dbReference type="EMBL" id="DWYS01000165">
    <property type="protein sequence ID" value="HJB08861.1"/>
    <property type="molecule type" value="Genomic_DNA"/>
</dbReference>
<name>A0A9D2LAE5_9FIRM</name>
<accession>A0A9D2LAE5</accession>
<dbReference type="AlphaFoldDB" id="A0A9D2LAE5"/>
<reference evidence="6" key="1">
    <citation type="journal article" date="2021" name="PeerJ">
        <title>Extensive microbial diversity within the chicken gut microbiome revealed by metagenomics and culture.</title>
        <authorList>
            <person name="Gilroy R."/>
            <person name="Ravi A."/>
            <person name="Getino M."/>
            <person name="Pursley I."/>
            <person name="Horton D.L."/>
            <person name="Alikhan N.F."/>
            <person name="Baker D."/>
            <person name="Gharbi K."/>
            <person name="Hall N."/>
            <person name="Watson M."/>
            <person name="Adriaenssens E.M."/>
            <person name="Foster-Nyarko E."/>
            <person name="Jarju S."/>
            <person name="Secka A."/>
            <person name="Antonio M."/>
            <person name="Oren A."/>
            <person name="Chaudhuri R.R."/>
            <person name="La Ragione R."/>
            <person name="Hildebrand F."/>
            <person name="Pallen M.J."/>
        </authorList>
    </citation>
    <scope>NUCLEOTIDE SEQUENCE</scope>
    <source>
        <strain evidence="6">CHK188-4685</strain>
    </source>
</reference>
<dbReference type="Pfam" id="PF06857">
    <property type="entry name" value="ACP"/>
    <property type="match status" value="1"/>
</dbReference>
<dbReference type="HAMAP" id="MF_00710">
    <property type="entry name" value="Malonate_deCO2ase_dsu"/>
    <property type="match status" value="1"/>
</dbReference>
<comment type="PTM">
    <text evidence="5">Covalently binds the prosthetic group of malonate decarboxylase.</text>
</comment>
<reference evidence="6" key="2">
    <citation type="submission" date="2021-04" db="EMBL/GenBank/DDBJ databases">
        <authorList>
            <person name="Gilroy R."/>
        </authorList>
    </citation>
    <scope>NUCLEOTIDE SEQUENCE</scope>
    <source>
        <strain evidence="6">CHK188-4685</strain>
    </source>
</reference>
<evidence type="ECO:0000256" key="2">
    <source>
        <dbReference type="ARBA" id="ARBA00022490"/>
    </source>
</evidence>
<gene>
    <name evidence="6" type="ORF">H9716_13545</name>
</gene>
<evidence type="ECO:0000313" key="7">
    <source>
        <dbReference type="Proteomes" id="UP000886804"/>
    </source>
</evidence>
<dbReference type="InterPro" id="IPR023439">
    <property type="entry name" value="Mal_deCO2ase/Cit_lyase_ACP"/>
</dbReference>
<evidence type="ECO:0000256" key="3">
    <source>
        <dbReference type="ARBA" id="ARBA00022553"/>
    </source>
</evidence>
<evidence type="ECO:0000313" key="6">
    <source>
        <dbReference type="EMBL" id="HJB08861.1"/>
    </source>
</evidence>
<feature type="modified residue" description="O-(phosphoribosyl dephospho-coenzyme A)serine" evidence="5">
    <location>
        <position position="25"/>
    </location>
</feature>
<evidence type="ECO:0000256" key="4">
    <source>
        <dbReference type="NCBIfam" id="TIGR03130"/>
    </source>
</evidence>
<dbReference type="Proteomes" id="UP000886804">
    <property type="component" value="Unassembled WGS sequence"/>
</dbReference>
<organism evidence="6 7">
    <name type="scientific">Candidatus Enterocloster faecavium</name>
    <dbReference type="NCBI Taxonomy" id="2838560"/>
    <lineage>
        <taxon>Bacteria</taxon>
        <taxon>Bacillati</taxon>
        <taxon>Bacillota</taxon>
        <taxon>Clostridia</taxon>
        <taxon>Lachnospirales</taxon>
        <taxon>Lachnospiraceae</taxon>
        <taxon>Enterocloster</taxon>
    </lineage>
</organism>
<keyword evidence="2" id="KW-0963">Cytoplasm</keyword>
<sequence length="107" mass="11989">MEQLLYSFDARNHVKRSAFAGVVGSGNLEILMEPGKSGRAEVEITTSLEGNGEIWKYILERFFEEHPVCVHVEINDFGATPGVVQLRLLQVLEIAEEREGEAKTDEN</sequence>
<dbReference type="NCBIfam" id="TIGR03130">
    <property type="entry name" value="malonate_delta"/>
    <property type="match status" value="1"/>
</dbReference>